<dbReference type="HOGENOM" id="CLU_3080137_0_0_11"/>
<dbReference type="EMBL" id="CT573213">
    <property type="protein sequence ID" value="CAJ64435.1"/>
    <property type="molecule type" value="Genomic_DNA"/>
</dbReference>
<dbReference type="KEGG" id="fal:FRAAL5803"/>
<organism evidence="1 2">
    <name type="scientific">Frankia alni (strain DSM 45986 / CECT 9034 / ACN14a)</name>
    <dbReference type="NCBI Taxonomy" id="326424"/>
    <lineage>
        <taxon>Bacteria</taxon>
        <taxon>Bacillati</taxon>
        <taxon>Actinomycetota</taxon>
        <taxon>Actinomycetes</taxon>
        <taxon>Frankiales</taxon>
        <taxon>Frankiaceae</taxon>
        <taxon>Frankia</taxon>
    </lineage>
</organism>
<proteinExistence type="predicted"/>
<protein>
    <submittedName>
        <fullName evidence="1">Uncharacterized protein</fullName>
    </submittedName>
</protein>
<sequence>MIGDCHALTSRFVRMARIGSAPDIIPDGRRSCLSYQRWRSCAAGCSAVSLAG</sequence>
<reference evidence="1 2" key="1">
    <citation type="journal article" date="2007" name="Genome Res.">
        <title>Genome characteristics of facultatively symbiotic Frankia sp. strains reflect host range and host plant biogeography.</title>
        <authorList>
            <person name="Normand P."/>
            <person name="Lapierre P."/>
            <person name="Tisa L.S."/>
            <person name="Gogarten J.P."/>
            <person name="Alloisio N."/>
            <person name="Bagnarol E."/>
            <person name="Bassi C.A."/>
            <person name="Berry A.M."/>
            <person name="Bickhart D.M."/>
            <person name="Choisne N."/>
            <person name="Couloux A."/>
            <person name="Cournoyer B."/>
            <person name="Cruveiller S."/>
            <person name="Daubin V."/>
            <person name="Demange N."/>
            <person name="Francino M.P."/>
            <person name="Goltsman E."/>
            <person name="Huang Y."/>
            <person name="Kopp O.R."/>
            <person name="Labarre L."/>
            <person name="Lapidus A."/>
            <person name="Lavire C."/>
            <person name="Marechal J."/>
            <person name="Martinez M."/>
            <person name="Mastronunzio J.E."/>
            <person name="Mullin B.C."/>
            <person name="Niemann J."/>
            <person name="Pujic P."/>
            <person name="Rawnsley T."/>
            <person name="Rouy Z."/>
            <person name="Schenowitz C."/>
            <person name="Sellstedt A."/>
            <person name="Tavares F."/>
            <person name="Tomkins J.P."/>
            <person name="Vallenet D."/>
            <person name="Valverde C."/>
            <person name="Wall L.G."/>
            <person name="Wang Y."/>
            <person name="Medigue C."/>
            <person name="Benson D.R."/>
        </authorList>
    </citation>
    <scope>NUCLEOTIDE SEQUENCE [LARGE SCALE GENOMIC DNA]</scope>
    <source>
        <strain evidence="2">DSM 45986 / CECT 9034 / ACN14a</strain>
    </source>
</reference>
<accession>Q0RDN1</accession>
<gene>
    <name evidence="1" type="ordered locus">FRAAL5803</name>
</gene>
<evidence type="ECO:0000313" key="2">
    <source>
        <dbReference type="Proteomes" id="UP000000657"/>
    </source>
</evidence>
<dbReference type="Proteomes" id="UP000000657">
    <property type="component" value="Chromosome"/>
</dbReference>
<evidence type="ECO:0000313" key="1">
    <source>
        <dbReference type="EMBL" id="CAJ64435.1"/>
    </source>
</evidence>
<keyword evidence="2" id="KW-1185">Reference proteome</keyword>
<dbReference type="AlphaFoldDB" id="Q0RDN1"/>
<name>Q0RDN1_FRAAA</name>